<keyword evidence="1" id="KW-0732">Signal</keyword>
<name>A0A1M6EAX7_9RHOB</name>
<dbReference type="AlphaFoldDB" id="A0A1M6EAX7"/>
<dbReference type="RefSeq" id="WP_175556892.1">
    <property type="nucleotide sequence ID" value="NZ_FQZQ01000003.1"/>
</dbReference>
<keyword evidence="3" id="KW-1185">Reference proteome</keyword>
<evidence type="ECO:0008006" key="4">
    <source>
        <dbReference type="Google" id="ProtNLM"/>
    </source>
</evidence>
<feature type="chain" id="PRO_5012002632" description="Porin" evidence="1">
    <location>
        <begin position="21"/>
        <end position="56"/>
    </location>
</feature>
<feature type="signal peptide" evidence="1">
    <location>
        <begin position="1"/>
        <end position="20"/>
    </location>
</feature>
<evidence type="ECO:0000313" key="2">
    <source>
        <dbReference type="EMBL" id="SHI82636.1"/>
    </source>
</evidence>
<dbReference type="EMBL" id="FQZQ01000003">
    <property type="protein sequence ID" value="SHI82636.1"/>
    <property type="molecule type" value="Genomic_DNA"/>
</dbReference>
<dbReference type="Proteomes" id="UP000183982">
    <property type="component" value="Unassembled WGS sequence"/>
</dbReference>
<accession>A0A1M6EAX7</accession>
<protein>
    <recommendedName>
        <fullName evidence="4">Porin</fullName>
    </recommendedName>
</protein>
<proteinExistence type="predicted"/>
<reference evidence="3" key="1">
    <citation type="submission" date="2016-11" db="EMBL/GenBank/DDBJ databases">
        <authorList>
            <person name="Varghese N."/>
            <person name="Submissions S."/>
        </authorList>
    </citation>
    <scope>NUCLEOTIDE SEQUENCE [LARGE SCALE GENOMIC DNA]</scope>
    <source>
        <strain evidence="3">DSM 100564</strain>
    </source>
</reference>
<evidence type="ECO:0000256" key="1">
    <source>
        <dbReference type="SAM" id="SignalP"/>
    </source>
</evidence>
<dbReference type="STRING" id="1470563.SAMN05444000_103162"/>
<sequence length="56" mass="5825">MIRTILIAIALTSAPLAVLASGANTKTGIGEKNGRLCAPGFYFDASQNDCIAANWI</sequence>
<gene>
    <name evidence="2" type="ORF">SAMN05444000_103162</name>
</gene>
<evidence type="ECO:0000313" key="3">
    <source>
        <dbReference type="Proteomes" id="UP000183982"/>
    </source>
</evidence>
<organism evidence="2 3">
    <name type="scientific">Shimia gijangensis</name>
    <dbReference type="NCBI Taxonomy" id="1470563"/>
    <lineage>
        <taxon>Bacteria</taxon>
        <taxon>Pseudomonadati</taxon>
        <taxon>Pseudomonadota</taxon>
        <taxon>Alphaproteobacteria</taxon>
        <taxon>Rhodobacterales</taxon>
        <taxon>Roseobacteraceae</taxon>
    </lineage>
</organism>